<dbReference type="SUPFAM" id="SSF52540">
    <property type="entry name" value="P-loop containing nucleoside triphosphate hydrolases"/>
    <property type="match status" value="2"/>
</dbReference>
<evidence type="ECO:0000313" key="6">
    <source>
        <dbReference type="Proteomes" id="UP000664332"/>
    </source>
</evidence>
<dbReference type="SMART" id="SM00490">
    <property type="entry name" value="HELICc"/>
    <property type="match status" value="1"/>
</dbReference>
<comment type="caution">
    <text evidence="5">The sequence shown here is derived from an EMBL/GenBank/DDBJ whole genome shotgun (WGS) entry which is preliminary data.</text>
</comment>
<keyword evidence="5" id="KW-0347">Helicase</keyword>
<dbReference type="CDD" id="cd18793">
    <property type="entry name" value="SF2_C_SNF"/>
    <property type="match status" value="1"/>
</dbReference>
<dbReference type="InterPro" id="IPR003583">
    <property type="entry name" value="Hlx-hairpin-Hlx_DNA-bd_motif"/>
</dbReference>
<keyword evidence="5" id="KW-0547">Nucleotide-binding</keyword>
<feature type="domain" description="Helicase C-terminal" evidence="4">
    <location>
        <begin position="775"/>
        <end position="937"/>
    </location>
</feature>
<dbReference type="AlphaFoldDB" id="A0A939DYY3"/>
<dbReference type="PROSITE" id="PS51192">
    <property type="entry name" value="HELICASE_ATP_BIND_1"/>
    <property type="match status" value="1"/>
</dbReference>
<feature type="compositionally biased region" description="Acidic residues" evidence="2">
    <location>
        <begin position="534"/>
        <end position="546"/>
    </location>
</feature>
<feature type="region of interest" description="Disordered" evidence="2">
    <location>
        <begin position="534"/>
        <end position="565"/>
    </location>
</feature>
<evidence type="ECO:0000259" key="3">
    <source>
        <dbReference type="PROSITE" id="PS51192"/>
    </source>
</evidence>
<dbReference type="RefSeq" id="WP_207118047.1">
    <property type="nucleotide sequence ID" value="NZ_JAFLEQ010000003.1"/>
</dbReference>
<dbReference type="Pfam" id="PF00176">
    <property type="entry name" value="SNF2-rel_dom"/>
    <property type="match status" value="1"/>
</dbReference>
<dbReference type="InterPro" id="IPR049730">
    <property type="entry name" value="SNF2/RAD54-like_C"/>
</dbReference>
<dbReference type="SMART" id="SM00278">
    <property type="entry name" value="HhH1"/>
    <property type="match status" value="2"/>
</dbReference>
<keyword evidence="1" id="KW-0378">Hydrolase</keyword>
<keyword evidence="5" id="KW-0067">ATP-binding</keyword>
<dbReference type="Pfam" id="PF14520">
    <property type="entry name" value="HHH_5"/>
    <property type="match status" value="1"/>
</dbReference>
<evidence type="ECO:0000256" key="2">
    <source>
        <dbReference type="SAM" id="MobiDB-lite"/>
    </source>
</evidence>
<gene>
    <name evidence="5" type="ORF">JZY06_01950</name>
</gene>
<reference evidence="5" key="1">
    <citation type="submission" date="2021-03" db="EMBL/GenBank/DDBJ databases">
        <authorList>
            <person name="Sun Q."/>
        </authorList>
    </citation>
    <scope>NUCLEOTIDE SEQUENCE</scope>
    <source>
        <strain evidence="5">CCM 8862</strain>
    </source>
</reference>
<evidence type="ECO:0000256" key="1">
    <source>
        <dbReference type="ARBA" id="ARBA00022801"/>
    </source>
</evidence>
<dbReference type="Gene3D" id="3.40.50.10810">
    <property type="entry name" value="Tandem AAA-ATPase domain"/>
    <property type="match status" value="2"/>
</dbReference>
<evidence type="ECO:0000313" key="5">
    <source>
        <dbReference type="EMBL" id="MBN9643394.1"/>
    </source>
</evidence>
<dbReference type="InterPro" id="IPR027417">
    <property type="entry name" value="P-loop_NTPase"/>
</dbReference>
<dbReference type="InterPro" id="IPR038718">
    <property type="entry name" value="SNF2-like_sf"/>
</dbReference>
<accession>A0A939DYY3</accession>
<sequence length="955" mass="101060">MDKAEFDRIISRADTVIGHAATITGAVAALSRPPAAPLVTGAGIVPAPGSGDRATPGPRVPGALIITPHTVKWPDDLYARAAADDCGGLADFPEFAARVETLRFHRDNAVAAAAGGSFLRSLFSRTVSPAAAAAAGRLRSHLDDPVLAALSARCGEIGHAVRRAAAEQRRGVHVAPGIHGQPDSWTTTARYRLAEAAGMQGTVTVTSLPVTDLPAVIARITRLKQDPDSPGNLARLARQAVAELTRERAAQLLSGMAVDVLAKTSPHRLRLAGLDTIGVTTVNDVLARTTAELMAVDGIGEKTARRILAAARTLDHEARASCHRLSIGHTPTAAAQQLVAVAARYAAVADTDPVVTARRARLVEVLAGVPAPHGSTTSWDVLVSDRAAWDSFTEDLAWAIVDPRVLSPGRTAGRVTDPWQDYQADPARYHALVAQLINLDHDSVGGREHHLDDSTVEKIRALQLDTSRLRGLSLRGYQSFGARFAVVGGKTILGDEMGLGKTIQALAVASHIAARGPWLDGPVCFCGADTGGDDSDTADDTDDTDDSGNAAPGQSWTPPAASATGAAPARPARILVICPASVLVNWLHETDTHTDFPVWRLHGPARQANHAAWISRGGVAVTTFGTARVMRLAVPDFLIVDEAHFIKNPRAQRSRAAAALITAAPTVMLLSGTPMENRVDEFVTLVGYVSPGLVTEAMAGLPADVFATRIAPVYLRRNVDEVLDELPEKTEETEWVELTAADQEIYARAVKEGNWMLMRRAAWLTDRGIPAKLARLDEIVAQAATDGSKVLVFSFFREVIDVIAAHLGQVVCGVIDGSVTPSRRQELVDGLAAAPAGSVLVSQITAGGQGLNIQSADVVVLAEPQVKPTVEEQAIARSYRMGQTRPVHVYRLIGDDTVDERMLVILKGKKTLFDSFARDSAAADVADAVDISEKAMAEAIIAAERQRLGFAAGSG</sequence>
<protein>
    <submittedName>
        <fullName evidence="5">ATP-dependent helicase</fullName>
    </submittedName>
</protein>
<dbReference type="Gene3D" id="3.40.50.300">
    <property type="entry name" value="P-loop containing nucleotide triphosphate hydrolases"/>
    <property type="match status" value="1"/>
</dbReference>
<dbReference type="Gene3D" id="1.10.150.20">
    <property type="entry name" value="5' to 3' exonuclease, C-terminal subdomain"/>
    <property type="match status" value="1"/>
</dbReference>
<dbReference type="PANTHER" id="PTHR10799">
    <property type="entry name" value="SNF2/RAD54 HELICASE FAMILY"/>
    <property type="match status" value="1"/>
</dbReference>
<dbReference type="GO" id="GO:0016787">
    <property type="term" value="F:hydrolase activity"/>
    <property type="evidence" value="ECO:0007669"/>
    <property type="project" value="UniProtKB-KW"/>
</dbReference>
<dbReference type="GO" id="GO:0003677">
    <property type="term" value="F:DNA binding"/>
    <property type="evidence" value="ECO:0007669"/>
    <property type="project" value="InterPro"/>
</dbReference>
<dbReference type="InterPro" id="IPR014001">
    <property type="entry name" value="Helicase_ATP-bd"/>
</dbReference>
<dbReference type="SMART" id="SM00487">
    <property type="entry name" value="DEXDc"/>
    <property type="match status" value="1"/>
</dbReference>
<dbReference type="InterPro" id="IPR010995">
    <property type="entry name" value="DNA_repair_Rad51/TF_NusA_a-hlx"/>
</dbReference>
<evidence type="ECO:0000259" key="4">
    <source>
        <dbReference type="PROSITE" id="PS51194"/>
    </source>
</evidence>
<dbReference type="EMBL" id="JAFLEQ010000003">
    <property type="protein sequence ID" value="MBN9643394.1"/>
    <property type="molecule type" value="Genomic_DNA"/>
</dbReference>
<name>A0A939DYY3_9CORY</name>
<dbReference type="Proteomes" id="UP000664332">
    <property type="component" value="Unassembled WGS sequence"/>
</dbReference>
<dbReference type="GO" id="GO:0006281">
    <property type="term" value="P:DNA repair"/>
    <property type="evidence" value="ECO:0007669"/>
    <property type="project" value="InterPro"/>
</dbReference>
<dbReference type="SUPFAM" id="SSF47794">
    <property type="entry name" value="Rad51 N-terminal domain-like"/>
    <property type="match status" value="1"/>
</dbReference>
<organism evidence="5 6">
    <name type="scientific">Corynebacterium mendelii</name>
    <dbReference type="NCBI Taxonomy" id="2765362"/>
    <lineage>
        <taxon>Bacteria</taxon>
        <taxon>Bacillati</taxon>
        <taxon>Actinomycetota</taxon>
        <taxon>Actinomycetes</taxon>
        <taxon>Mycobacteriales</taxon>
        <taxon>Corynebacteriaceae</taxon>
        <taxon>Corynebacterium</taxon>
    </lineage>
</organism>
<feature type="domain" description="Helicase ATP-binding" evidence="3">
    <location>
        <begin position="482"/>
        <end position="692"/>
    </location>
</feature>
<proteinExistence type="predicted"/>
<dbReference type="Pfam" id="PF00271">
    <property type="entry name" value="Helicase_C"/>
    <property type="match status" value="1"/>
</dbReference>
<dbReference type="GO" id="GO:0004386">
    <property type="term" value="F:helicase activity"/>
    <property type="evidence" value="ECO:0007669"/>
    <property type="project" value="UniProtKB-KW"/>
</dbReference>
<dbReference type="GO" id="GO:0005524">
    <property type="term" value="F:ATP binding"/>
    <property type="evidence" value="ECO:0007669"/>
    <property type="project" value="InterPro"/>
</dbReference>
<dbReference type="InterPro" id="IPR000330">
    <property type="entry name" value="SNF2_N"/>
</dbReference>
<keyword evidence="6" id="KW-1185">Reference proteome</keyword>
<dbReference type="PROSITE" id="PS51194">
    <property type="entry name" value="HELICASE_CTER"/>
    <property type="match status" value="1"/>
</dbReference>
<dbReference type="InterPro" id="IPR001650">
    <property type="entry name" value="Helicase_C-like"/>
</dbReference>